<proteinExistence type="predicted"/>
<dbReference type="SUPFAM" id="SSF54593">
    <property type="entry name" value="Glyoxalase/Bleomycin resistance protein/Dihydroxybiphenyl dioxygenase"/>
    <property type="match status" value="1"/>
</dbReference>
<keyword evidence="3" id="KW-1185">Reference proteome</keyword>
<dbReference type="InterPro" id="IPR004360">
    <property type="entry name" value="Glyas_Fos-R_dOase_dom"/>
</dbReference>
<dbReference type="PROSITE" id="PS51819">
    <property type="entry name" value="VOC"/>
    <property type="match status" value="1"/>
</dbReference>
<protein>
    <submittedName>
        <fullName evidence="2">Extradiol dioxygenase</fullName>
    </submittedName>
</protein>
<evidence type="ECO:0000259" key="1">
    <source>
        <dbReference type="PROSITE" id="PS51819"/>
    </source>
</evidence>
<organism evidence="2 3">
    <name type="scientific">Roseateles chitinivorans</name>
    <dbReference type="NCBI Taxonomy" id="2917965"/>
    <lineage>
        <taxon>Bacteria</taxon>
        <taxon>Pseudomonadati</taxon>
        <taxon>Pseudomonadota</taxon>
        <taxon>Betaproteobacteria</taxon>
        <taxon>Burkholderiales</taxon>
        <taxon>Sphaerotilaceae</taxon>
        <taxon>Roseateles</taxon>
    </lineage>
</organism>
<dbReference type="AlphaFoldDB" id="A0A2G9C721"/>
<reference evidence="2 3" key="1">
    <citation type="submission" date="2017-11" db="EMBL/GenBank/DDBJ databases">
        <title>Draft genome sequence of Mitsuaria sp. HWN-4.</title>
        <authorList>
            <person name="Gundlapally S.R."/>
        </authorList>
    </citation>
    <scope>NUCLEOTIDE SEQUENCE [LARGE SCALE GENOMIC DNA]</scope>
    <source>
        <strain evidence="2 3">HWN-4</strain>
    </source>
</reference>
<dbReference type="OrthoDB" id="9093825at2"/>
<dbReference type="Gene3D" id="3.10.180.10">
    <property type="entry name" value="2,3-Dihydroxybiphenyl 1,2-Dioxygenase, domain 1"/>
    <property type="match status" value="1"/>
</dbReference>
<dbReference type="InterPro" id="IPR037523">
    <property type="entry name" value="VOC_core"/>
</dbReference>
<comment type="caution">
    <text evidence="2">The sequence shown here is derived from an EMBL/GenBank/DDBJ whole genome shotgun (WGS) entry which is preliminary data.</text>
</comment>
<dbReference type="GO" id="GO:0051213">
    <property type="term" value="F:dioxygenase activity"/>
    <property type="evidence" value="ECO:0007669"/>
    <property type="project" value="UniProtKB-KW"/>
</dbReference>
<dbReference type="InterPro" id="IPR029068">
    <property type="entry name" value="Glyas_Bleomycin-R_OHBP_Dase"/>
</dbReference>
<name>A0A2G9C721_9BURK</name>
<dbReference type="Pfam" id="PF00903">
    <property type="entry name" value="Glyoxalase"/>
    <property type="match status" value="1"/>
</dbReference>
<gene>
    <name evidence="2" type="ORF">CS062_15585</name>
</gene>
<dbReference type="Proteomes" id="UP000231501">
    <property type="component" value="Unassembled WGS sequence"/>
</dbReference>
<evidence type="ECO:0000313" key="3">
    <source>
        <dbReference type="Proteomes" id="UP000231501"/>
    </source>
</evidence>
<dbReference type="CDD" id="cd06587">
    <property type="entry name" value="VOC"/>
    <property type="match status" value="1"/>
</dbReference>
<dbReference type="RefSeq" id="WP_099862531.1">
    <property type="nucleotide sequence ID" value="NZ_PEOG01000042.1"/>
</dbReference>
<evidence type="ECO:0000313" key="2">
    <source>
        <dbReference type="EMBL" id="PIM52231.1"/>
    </source>
</evidence>
<sequence>MTTHSTTVRSTFNHLSFPSPDAPATAAFFEHFLGFSVASFGHSRIVKKDQLDIVIEDGRDRDCTWPGNFHVGVEVATRLDLERIHADMLAADIRMETELITHVRGSRFFCWMPGGVMLEVNTREDASPEFRRTFASQQG</sequence>
<accession>A0A2G9C721</accession>
<feature type="domain" description="VOC" evidence="1">
    <location>
        <begin position="11"/>
        <end position="123"/>
    </location>
</feature>
<keyword evidence="2" id="KW-0560">Oxidoreductase</keyword>
<keyword evidence="2" id="KW-0223">Dioxygenase</keyword>
<dbReference type="EMBL" id="PEOG01000042">
    <property type="protein sequence ID" value="PIM52231.1"/>
    <property type="molecule type" value="Genomic_DNA"/>
</dbReference>